<evidence type="ECO:0000313" key="3">
    <source>
        <dbReference type="Proteomes" id="UP000292927"/>
    </source>
</evidence>
<dbReference type="RefSeq" id="WP_130433586.1">
    <property type="nucleotide sequence ID" value="NZ_SGXF01000001.1"/>
</dbReference>
<name>A0A4Q7PR90_9FIRM</name>
<feature type="transmembrane region" description="Helical" evidence="1">
    <location>
        <begin position="179"/>
        <end position="200"/>
    </location>
</feature>
<accession>A0A4Q7PR90</accession>
<dbReference type="Pfam" id="PF12679">
    <property type="entry name" value="ABC2_membrane_2"/>
    <property type="match status" value="1"/>
</dbReference>
<sequence>MKANPVYLKESRSSLRSVRTIVILMAFNGLLAAAGILSLYIIVEQRRGTGVIYYSEFLQMYVVLAYMEMLFLLFIMPALTATSISGERERQTLDIMLCTKMKPVAIVIGKLQAAVATTFLILLSSMPVLALVFIFGGVQFIDLLYLMMVMFVIGCLVGSAGILFSALTRKNILSMAASYLWMIFITVGTLTIVYIIRYAWAATHQGMVPAWPSYLLLCNPAVTFYIVVNEQAGDRGALPTLLQNLGAVPNGWITEQWVPVSLVIQMLIAMLLLWMAARLIDPLSGKSRKRGEEL</sequence>
<feature type="transmembrane region" description="Helical" evidence="1">
    <location>
        <begin position="63"/>
        <end position="84"/>
    </location>
</feature>
<feature type="transmembrane region" description="Helical" evidence="1">
    <location>
        <begin position="21"/>
        <end position="43"/>
    </location>
</feature>
<dbReference type="PANTHER" id="PTHR43471:SF12">
    <property type="entry name" value="HYPOTHETICAL MEMBRANE PROTEIN, CONSERVED"/>
    <property type="match status" value="1"/>
</dbReference>
<dbReference type="OrthoDB" id="9815855at2"/>
<evidence type="ECO:0000256" key="1">
    <source>
        <dbReference type="SAM" id="Phobius"/>
    </source>
</evidence>
<dbReference type="GO" id="GO:0140359">
    <property type="term" value="F:ABC-type transporter activity"/>
    <property type="evidence" value="ECO:0007669"/>
    <property type="project" value="InterPro"/>
</dbReference>
<comment type="caution">
    <text evidence="2">The sequence shown here is derived from an EMBL/GenBank/DDBJ whole genome shotgun (WGS) entry which is preliminary data.</text>
</comment>
<dbReference type="EMBL" id="SGXF01000001">
    <property type="protein sequence ID" value="RZT02856.1"/>
    <property type="molecule type" value="Genomic_DNA"/>
</dbReference>
<dbReference type="Proteomes" id="UP000292927">
    <property type="component" value="Unassembled WGS sequence"/>
</dbReference>
<gene>
    <name evidence="2" type="ORF">EV209_0985</name>
</gene>
<organism evidence="2 3">
    <name type="scientific">Cuneatibacter caecimuris</name>
    <dbReference type="NCBI Taxonomy" id="1796618"/>
    <lineage>
        <taxon>Bacteria</taxon>
        <taxon>Bacillati</taxon>
        <taxon>Bacillota</taxon>
        <taxon>Clostridia</taxon>
        <taxon>Lachnospirales</taxon>
        <taxon>Lachnospiraceae</taxon>
        <taxon>Cuneatibacter</taxon>
    </lineage>
</organism>
<keyword evidence="1" id="KW-0472">Membrane</keyword>
<keyword evidence="3" id="KW-1185">Reference proteome</keyword>
<dbReference type="AlphaFoldDB" id="A0A4Q7PR90"/>
<feature type="transmembrane region" description="Helical" evidence="1">
    <location>
        <begin position="104"/>
        <end position="137"/>
    </location>
</feature>
<keyword evidence="1" id="KW-0812">Transmembrane</keyword>
<protein>
    <submittedName>
        <fullName evidence="2">ABC-2 family transporter</fullName>
    </submittedName>
</protein>
<proteinExistence type="predicted"/>
<dbReference type="PANTHER" id="PTHR43471">
    <property type="entry name" value="ABC TRANSPORTER PERMEASE"/>
    <property type="match status" value="1"/>
</dbReference>
<dbReference type="GO" id="GO:0005886">
    <property type="term" value="C:plasma membrane"/>
    <property type="evidence" value="ECO:0007669"/>
    <property type="project" value="UniProtKB-SubCell"/>
</dbReference>
<keyword evidence="1" id="KW-1133">Transmembrane helix</keyword>
<feature type="transmembrane region" description="Helical" evidence="1">
    <location>
        <begin position="257"/>
        <end position="280"/>
    </location>
</feature>
<evidence type="ECO:0000313" key="2">
    <source>
        <dbReference type="EMBL" id="RZT02856.1"/>
    </source>
</evidence>
<feature type="transmembrane region" description="Helical" evidence="1">
    <location>
        <begin position="143"/>
        <end position="167"/>
    </location>
</feature>
<reference evidence="2 3" key="1">
    <citation type="submission" date="2019-02" db="EMBL/GenBank/DDBJ databases">
        <title>Genomic Encyclopedia of Type Strains, Phase IV (KMG-IV): sequencing the most valuable type-strain genomes for metagenomic binning, comparative biology and taxonomic classification.</title>
        <authorList>
            <person name="Goeker M."/>
        </authorList>
    </citation>
    <scope>NUCLEOTIDE SEQUENCE [LARGE SCALE GENOMIC DNA]</scope>
    <source>
        <strain evidence="2 3">DSM 29486</strain>
    </source>
</reference>